<dbReference type="STRING" id="1555241.A0A4P9XC14"/>
<proteinExistence type="predicted"/>
<dbReference type="InterPro" id="IPR001753">
    <property type="entry name" value="Enoyl-CoA_hydra/iso"/>
</dbReference>
<dbReference type="AlphaFoldDB" id="A0A4P9XC14"/>
<dbReference type="Pfam" id="PF00378">
    <property type="entry name" value="ECH_1"/>
    <property type="match status" value="1"/>
</dbReference>
<name>A0A4P9XC14_9FUNG</name>
<dbReference type="OrthoDB" id="448450at2759"/>
<comment type="subcellular location">
    <subcellularLocation>
        <location evidence="1">Peroxisome</location>
    </subcellularLocation>
</comment>
<keyword evidence="3" id="KW-0413">Isomerase</keyword>
<dbReference type="GO" id="GO:0005777">
    <property type="term" value="C:peroxisome"/>
    <property type="evidence" value="ECO:0007669"/>
    <property type="project" value="UniProtKB-SubCell"/>
</dbReference>
<evidence type="ECO:0000313" key="4">
    <source>
        <dbReference type="EMBL" id="RKP02977.1"/>
    </source>
</evidence>
<evidence type="ECO:0008006" key="6">
    <source>
        <dbReference type="Google" id="ProtNLM"/>
    </source>
</evidence>
<keyword evidence="5" id="KW-1185">Reference proteome</keyword>
<dbReference type="PANTHER" id="PTHR43684">
    <property type="match status" value="1"/>
</dbReference>
<dbReference type="Gene3D" id="1.10.12.10">
    <property type="entry name" value="Lyase 2-enoyl-coa Hydratase, Chain A, domain 2"/>
    <property type="match status" value="1"/>
</dbReference>
<evidence type="ECO:0000313" key="5">
    <source>
        <dbReference type="Proteomes" id="UP000274922"/>
    </source>
</evidence>
<dbReference type="InterPro" id="IPR051053">
    <property type="entry name" value="ECH/Chromodomain_protein"/>
</dbReference>
<organism evidence="4 5">
    <name type="scientific">Caulochytrium protostelioides</name>
    <dbReference type="NCBI Taxonomy" id="1555241"/>
    <lineage>
        <taxon>Eukaryota</taxon>
        <taxon>Fungi</taxon>
        <taxon>Fungi incertae sedis</taxon>
        <taxon>Chytridiomycota</taxon>
        <taxon>Chytridiomycota incertae sedis</taxon>
        <taxon>Chytridiomycetes</taxon>
        <taxon>Caulochytriales</taxon>
        <taxon>Caulochytriaceae</taxon>
        <taxon>Caulochytrium</taxon>
    </lineage>
</organism>
<dbReference type="CDD" id="cd06558">
    <property type="entry name" value="crotonase-like"/>
    <property type="match status" value="1"/>
</dbReference>
<dbReference type="InterPro" id="IPR029045">
    <property type="entry name" value="ClpP/crotonase-like_dom_sf"/>
</dbReference>
<gene>
    <name evidence="4" type="ORF">CXG81DRAFT_17418</name>
</gene>
<dbReference type="GO" id="GO:0004165">
    <property type="term" value="F:delta(3)-delta(2)-enoyl-CoA isomerase activity"/>
    <property type="evidence" value="ECO:0007669"/>
    <property type="project" value="TreeGrafter"/>
</dbReference>
<dbReference type="InterPro" id="IPR014748">
    <property type="entry name" value="Enoyl-CoA_hydra_C"/>
</dbReference>
<protein>
    <recommendedName>
        <fullName evidence="6">ClpP/crotonase</fullName>
    </recommendedName>
</protein>
<dbReference type="Gene3D" id="3.90.226.10">
    <property type="entry name" value="2-enoyl-CoA Hydratase, Chain A, domain 1"/>
    <property type="match status" value="1"/>
</dbReference>
<dbReference type="GO" id="GO:0005739">
    <property type="term" value="C:mitochondrion"/>
    <property type="evidence" value="ECO:0007669"/>
    <property type="project" value="TreeGrafter"/>
</dbReference>
<evidence type="ECO:0000256" key="3">
    <source>
        <dbReference type="ARBA" id="ARBA00023235"/>
    </source>
</evidence>
<evidence type="ECO:0000256" key="2">
    <source>
        <dbReference type="ARBA" id="ARBA00023140"/>
    </source>
</evidence>
<dbReference type="Proteomes" id="UP000274922">
    <property type="component" value="Unassembled WGS sequence"/>
</dbReference>
<keyword evidence="2" id="KW-0576">Peroxisome</keyword>
<evidence type="ECO:0000256" key="1">
    <source>
        <dbReference type="ARBA" id="ARBA00004275"/>
    </source>
</evidence>
<dbReference type="SUPFAM" id="SSF52096">
    <property type="entry name" value="ClpP/crotonase"/>
    <property type="match status" value="1"/>
</dbReference>
<reference evidence="5" key="1">
    <citation type="journal article" date="2018" name="Nat. Microbiol.">
        <title>Leveraging single-cell genomics to expand the fungal tree of life.</title>
        <authorList>
            <person name="Ahrendt S.R."/>
            <person name="Quandt C.A."/>
            <person name="Ciobanu D."/>
            <person name="Clum A."/>
            <person name="Salamov A."/>
            <person name="Andreopoulos B."/>
            <person name="Cheng J.F."/>
            <person name="Woyke T."/>
            <person name="Pelin A."/>
            <person name="Henrissat B."/>
            <person name="Reynolds N.K."/>
            <person name="Benny G.L."/>
            <person name="Smith M.E."/>
            <person name="James T.Y."/>
            <person name="Grigoriev I.V."/>
        </authorList>
    </citation>
    <scope>NUCLEOTIDE SEQUENCE [LARGE SCALE GENOMIC DNA]</scope>
    <source>
        <strain evidence="5">ATCC 52028</strain>
    </source>
</reference>
<dbReference type="EMBL" id="ML014131">
    <property type="protein sequence ID" value="RKP02977.1"/>
    <property type="molecule type" value="Genomic_DNA"/>
</dbReference>
<sequence>MPPLPRLSVFELTRRHGVARLAFNTPKQCNALTPKSYDEWLVALDYLAADTETRVLLLTGNGRFYSSGQALAPPPGVDFGDPIALKKWVVERVEVTKTVVDRIITFPKPIVVAANGPAMGFAVTSMALADAVYSVPDAHFSTPFMQLALCVEGCSSITFPERMGYAKANELLLLGKRFTAHEFERYGLVNEVVPADQLEATAMKAATQFADTHQDALLQSRELIMRQRRPRLLQQNRDEMDLLIQRMLSAEFFAAMMNFISRKQSTPASKL</sequence>
<dbReference type="PANTHER" id="PTHR43684:SF1">
    <property type="entry name" value="ENOYL-COA DELTA ISOMERASE 2"/>
    <property type="match status" value="1"/>
</dbReference>
<accession>A0A4P9XC14</accession>